<gene>
    <name evidence="1" type="ORF">AaV_218</name>
</gene>
<protein>
    <recommendedName>
        <fullName evidence="3">Protein kinase domain-containing protein</fullName>
    </recommendedName>
</protein>
<dbReference type="RefSeq" id="YP_009052292.1">
    <property type="nucleotide sequence ID" value="NC_024697.1"/>
</dbReference>
<dbReference type="Gene3D" id="1.10.510.10">
    <property type="entry name" value="Transferase(Phosphotransferase) domain 1"/>
    <property type="match status" value="1"/>
</dbReference>
<dbReference type="SUPFAM" id="SSF56112">
    <property type="entry name" value="Protein kinase-like (PK-like)"/>
    <property type="match status" value="1"/>
</dbReference>
<name>A0A076FMF1_9VIRU</name>
<dbReference type="KEGG" id="vg:20041726"/>
<organism evidence="1 2">
    <name type="scientific">Aureococcus anophagefferens virus</name>
    <dbReference type="NCBI Taxonomy" id="1474867"/>
    <lineage>
        <taxon>Viruses</taxon>
        <taxon>Varidnaviria</taxon>
        <taxon>Bamfordvirae</taxon>
        <taxon>Nucleocytoviricota</taxon>
        <taxon>Megaviricetes</taxon>
        <taxon>Imitervirales</taxon>
        <taxon>Schizomimiviridae</taxon>
        <taxon>Kratosvirus</taxon>
        <taxon>Kratosvirus quantuckense</taxon>
    </lineage>
</organism>
<proteinExistence type="predicted"/>
<keyword evidence="2" id="KW-1185">Reference proteome</keyword>
<dbReference type="Proteomes" id="UP000028667">
    <property type="component" value="Segment"/>
</dbReference>
<sequence>MDINVPSKKKLQKCFKNHNYPIILSSLFSNLQKPKKIKQIFANSPKIEVLSKSKSFIFSYEKHVFKIISNTKLEIENQIFFTNLIYKIPYVKHNKCSLIVEPKYDYSLENYNLNMSEKTHMISCIVRNLFHLHSLSILHNNINMNNIVKIEDDWKLINFSYSKLIVDDDRDDPEFCILRMKTEQKNWLFFYEFYKFLKLIDFMPENLDEIYESKDANQVILLLQRLLLICKSTHIPNYLV</sequence>
<accession>A0A076FMF1</accession>
<evidence type="ECO:0000313" key="1">
    <source>
        <dbReference type="EMBL" id="AII17083.1"/>
    </source>
</evidence>
<evidence type="ECO:0000313" key="2">
    <source>
        <dbReference type="Proteomes" id="UP000028667"/>
    </source>
</evidence>
<dbReference type="GeneID" id="20041726"/>
<dbReference type="InterPro" id="IPR011009">
    <property type="entry name" value="Kinase-like_dom_sf"/>
</dbReference>
<reference evidence="1 2" key="1">
    <citation type="journal article" date="2014" name="Virology">
        <title>Genome of brown tide virus (AaV), the little giant of the Megaviridae, elucidates NCLDV genome expansion and host-virus coevolution.</title>
        <authorList>
            <person name="Moniruzzaman M."/>
            <person name="LeCleir G.R."/>
            <person name="Brown C.M."/>
            <person name="Gobler C.J."/>
            <person name="Bidle K.D."/>
            <person name="Wilson W.H."/>
            <person name="Wilhelm S.W."/>
        </authorList>
    </citation>
    <scope>NUCLEOTIDE SEQUENCE [LARGE SCALE GENOMIC DNA]</scope>
    <source>
        <strain evidence="1">BtV-01</strain>
    </source>
</reference>
<evidence type="ECO:0008006" key="3">
    <source>
        <dbReference type="Google" id="ProtNLM"/>
    </source>
</evidence>
<dbReference type="EMBL" id="KJ645900">
    <property type="protein sequence ID" value="AII17083.1"/>
    <property type="molecule type" value="Genomic_DNA"/>
</dbReference>